<proteinExistence type="predicted"/>
<dbReference type="EMBL" id="JAOTPV010000008">
    <property type="protein sequence ID" value="KAJ4479222.1"/>
    <property type="molecule type" value="Genomic_DNA"/>
</dbReference>
<dbReference type="OrthoDB" id="3227079at2759"/>
<name>A0A9W9DNT4_9AGAR</name>
<reference evidence="2" key="1">
    <citation type="submission" date="2022-08" db="EMBL/GenBank/DDBJ databases">
        <title>A Global Phylogenomic Analysis of the Shiitake Genus Lentinula.</title>
        <authorList>
            <consortium name="DOE Joint Genome Institute"/>
            <person name="Sierra-Patev S."/>
            <person name="Min B."/>
            <person name="Naranjo-Ortiz M."/>
            <person name="Looney B."/>
            <person name="Konkel Z."/>
            <person name="Slot J.C."/>
            <person name="Sakamoto Y."/>
            <person name="Steenwyk J.L."/>
            <person name="Rokas A."/>
            <person name="Carro J."/>
            <person name="Camarero S."/>
            <person name="Ferreira P."/>
            <person name="Molpeceres G."/>
            <person name="Ruiz-Duenas F.J."/>
            <person name="Serrano A."/>
            <person name="Henrissat B."/>
            <person name="Drula E."/>
            <person name="Hughes K.W."/>
            <person name="Mata J.L."/>
            <person name="Ishikawa N.K."/>
            <person name="Vargas-Isla R."/>
            <person name="Ushijima S."/>
            <person name="Smith C.A."/>
            <person name="Ahrendt S."/>
            <person name="Andreopoulos W."/>
            <person name="He G."/>
            <person name="Labutti K."/>
            <person name="Lipzen A."/>
            <person name="Ng V."/>
            <person name="Riley R."/>
            <person name="Sandor L."/>
            <person name="Barry K."/>
            <person name="Martinez A.T."/>
            <person name="Xiao Y."/>
            <person name="Gibbons J.G."/>
            <person name="Terashima K."/>
            <person name="Grigoriev I.V."/>
            <person name="Hibbett D.S."/>
        </authorList>
    </citation>
    <scope>NUCLEOTIDE SEQUENCE</scope>
    <source>
        <strain evidence="2">JLM2183</strain>
    </source>
</reference>
<evidence type="ECO:0000313" key="2">
    <source>
        <dbReference type="EMBL" id="KAJ4479222.1"/>
    </source>
</evidence>
<gene>
    <name evidence="2" type="ORF">J3R30DRAFT_2734333</name>
</gene>
<accession>A0A9W9DNT4</accession>
<sequence>MSLTGILCCFRPRNDTQQEDTVDERTHLIPTTTEDQPAMTPNLVFIDPIQFRERLGTIVRAKEGRMVNVTPNYRSREHSLNRNSGFHRNRASSRMSSTISSARTTRSTSTPDSISVQDDSDSIVSVGGQGISRIKRIPSTELGREESEGVEESNRPTVIVSAPIIPIRQRPTIPVFDDPSVKLSVSWGD</sequence>
<comment type="caution">
    <text evidence="2">The sequence shown here is derived from an EMBL/GenBank/DDBJ whole genome shotgun (WGS) entry which is preliminary data.</text>
</comment>
<organism evidence="2 3">
    <name type="scientific">Lentinula aciculospora</name>
    <dbReference type="NCBI Taxonomy" id="153920"/>
    <lineage>
        <taxon>Eukaryota</taxon>
        <taxon>Fungi</taxon>
        <taxon>Dikarya</taxon>
        <taxon>Basidiomycota</taxon>
        <taxon>Agaricomycotina</taxon>
        <taxon>Agaricomycetes</taxon>
        <taxon>Agaricomycetidae</taxon>
        <taxon>Agaricales</taxon>
        <taxon>Marasmiineae</taxon>
        <taxon>Omphalotaceae</taxon>
        <taxon>Lentinula</taxon>
    </lineage>
</organism>
<evidence type="ECO:0000256" key="1">
    <source>
        <dbReference type="SAM" id="MobiDB-lite"/>
    </source>
</evidence>
<feature type="region of interest" description="Disordered" evidence="1">
    <location>
        <begin position="76"/>
        <end position="125"/>
    </location>
</feature>
<feature type="compositionally biased region" description="Low complexity" evidence="1">
    <location>
        <begin position="92"/>
        <end position="125"/>
    </location>
</feature>
<protein>
    <submittedName>
        <fullName evidence="2">Uncharacterized protein</fullName>
    </submittedName>
</protein>
<evidence type="ECO:0000313" key="3">
    <source>
        <dbReference type="Proteomes" id="UP001150266"/>
    </source>
</evidence>
<keyword evidence="3" id="KW-1185">Reference proteome</keyword>
<dbReference type="Proteomes" id="UP001150266">
    <property type="component" value="Unassembled WGS sequence"/>
</dbReference>
<dbReference type="AlphaFoldDB" id="A0A9W9DNT4"/>